<evidence type="ECO:0000313" key="4">
    <source>
        <dbReference type="Proteomes" id="UP001139125"/>
    </source>
</evidence>
<feature type="chain" id="PRO_5040735649" evidence="1">
    <location>
        <begin position="21"/>
        <end position="157"/>
    </location>
</feature>
<sequence>MTKLFFIPLLTVLFLFPAQVPTTNVDAFWDEMSRTVAEGEFDEYAALYHEDAVLVNGISGESYPISSALDGWKQGFLDTKAGKMKAGVEFRFSKRMHSETTAHDTGIFNYYSQMEEQEPQLIYVHFQGLLVKKDGEWKLVMEHQESMATEEEWEKLK</sequence>
<reference evidence="3" key="1">
    <citation type="submission" date="2022-06" db="EMBL/GenBank/DDBJ databases">
        <title>Gracilimonas sp. CAU 1638 isolated from sea sediment.</title>
        <authorList>
            <person name="Kim W."/>
        </authorList>
    </citation>
    <scope>NUCLEOTIDE SEQUENCE</scope>
    <source>
        <strain evidence="3">CAU 1638</strain>
    </source>
</reference>
<protein>
    <submittedName>
        <fullName evidence="3">Nuclear transport factor 2 family protein</fullName>
    </submittedName>
</protein>
<dbReference type="InterPro" id="IPR037401">
    <property type="entry name" value="SnoaL-like"/>
</dbReference>
<dbReference type="EMBL" id="JANDBC010000001">
    <property type="protein sequence ID" value="MCP9290353.1"/>
    <property type="molecule type" value="Genomic_DNA"/>
</dbReference>
<accession>A0A9X2RES1</accession>
<feature type="domain" description="SnoaL-like" evidence="2">
    <location>
        <begin position="25"/>
        <end position="147"/>
    </location>
</feature>
<evidence type="ECO:0000259" key="2">
    <source>
        <dbReference type="Pfam" id="PF13474"/>
    </source>
</evidence>
<dbReference type="Pfam" id="PF13474">
    <property type="entry name" value="SnoaL_3"/>
    <property type="match status" value="1"/>
</dbReference>
<keyword evidence="1" id="KW-0732">Signal</keyword>
<keyword evidence="4" id="KW-1185">Reference proteome</keyword>
<dbReference type="Proteomes" id="UP001139125">
    <property type="component" value="Unassembled WGS sequence"/>
</dbReference>
<gene>
    <name evidence="3" type="ORF">NM125_02020</name>
</gene>
<dbReference type="SUPFAM" id="SSF54427">
    <property type="entry name" value="NTF2-like"/>
    <property type="match status" value="1"/>
</dbReference>
<name>A0A9X2RES1_9BACT</name>
<dbReference type="RefSeq" id="WP_255132347.1">
    <property type="nucleotide sequence ID" value="NZ_JANDBC010000001.1"/>
</dbReference>
<feature type="signal peptide" evidence="1">
    <location>
        <begin position="1"/>
        <end position="20"/>
    </location>
</feature>
<comment type="caution">
    <text evidence="3">The sequence shown here is derived from an EMBL/GenBank/DDBJ whole genome shotgun (WGS) entry which is preliminary data.</text>
</comment>
<dbReference type="Gene3D" id="3.10.450.50">
    <property type="match status" value="1"/>
</dbReference>
<evidence type="ECO:0000313" key="3">
    <source>
        <dbReference type="EMBL" id="MCP9290353.1"/>
    </source>
</evidence>
<organism evidence="3 4">
    <name type="scientific">Gracilimonas sediminicola</name>
    <dbReference type="NCBI Taxonomy" id="2952158"/>
    <lineage>
        <taxon>Bacteria</taxon>
        <taxon>Pseudomonadati</taxon>
        <taxon>Balneolota</taxon>
        <taxon>Balneolia</taxon>
        <taxon>Balneolales</taxon>
        <taxon>Balneolaceae</taxon>
        <taxon>Gracilimonas</taxon>
    </lineage>
</organism>
<dbReference type="AlphaFoldDB" id="A0A9X2RES1"/>
<dbReference type="InterPro" id="IPR032710">
    <property type="entry name" value="NTF2-like_dom_sf"/>
</dbReference>
<proteinExistence type="predicted"/>
<evidence type="ECO:0000256" key="1">
    <source>
        <dbReference type="SAM" id="SignalP"/>
    </source>
</evidence>